<accession>A0ABQ3T2A5</accession>
<dbReference type="RefSeq" id="WP_202197159.1">
    <property type="nucleotide sequence ID" value="NZ_BAAATO010000022.1"/>
</dbReference>
<reference evidence="3" key="1">
    <citation type="submission" date="2023-07" db="EMBL/GenBank/DDBJ databases">
        <title>Whole genome shotgun sequence of Streptomyces spororaveus NBRC 15456.</title>
        <authorList>
            <person name="Komaki H."/>
            <person name="Tamura T."/>
        </authorList>
    </citation>
    <scope>NUCLEOTIDE SEQUENCE [LARGE SCALE GENOMIC DNA]</scope>
    <source>
        <strain evidence="3">NBRC 15456</strain>
    </source>
</reference>
<keyword evidence="3" id="KW-1185">Reference proteome</keyword>
<protein>
    <submittedName>
        <fullName evidence="2">Uncharacterized protein</fullName>
    </submittedName>
</protein>
<name>A0ABQ3T2A5_9ACTN</name>
<dbReference type="Proteomes" id="UP000608522">
    <property type="component" value="Unassembled WGS sequence"/>
</dbReference>
<feature type="compositionally biased region" description="Polar residues" evidence="1">
    <location>
        <begin position="300"/>
        <end position="314"/>
    </location>
</feature>
<feature type="region of interest" description="Disordered" evidence="1">
    <location>
        <begin position="277"/>
        <end position="314"/>
    </location>
</feature>
<evidence type="ECO:0000313" key="3">
    <source>
        <dbReference type="Proteomes" id="UP000608522"/>
    </source>
</evidence>
<gene>
    <name evidence="2" type="ORF">Sspor_00840</name>
</gene>
<organism evidence="2 3">
    <name type="scientific">Streptomyces spororaveus</name>
    <dbReference type="NCBI Taxonomy" id="284039"/>
    <lineage>
        <taxon>Bacteria</taxon>
        <taxon>Bacillati</taxon>
        <taxon>Actinomycetota</taxon>
        <taxon>Actinomycetes</taxon>
        <taxon>Kitasatosporales</taxon>
        <taxon>Streptomycetaceae</taxon>
        <taxon>Streptomyces</taxon>
    </lineage>
</organism>
<evidence type="ECO:0000313" key="2">
    <source>
        <dbReference type="EMBL" id="GHI74523.1"/>
    </source>
</evidence>
<feature type="compositionally biased region" description="Low complexity" evidence="1">
    <location>
        <begin position="289"/>
        <end position="299"/>
    </location>
</feature>
<sequence length="314" mass="34008">MDTSMLRTPLIAQTVEALVADGGGLIIYEQGMGGRETLVAAAAALAARKGSPLTIVESVVLHEETRAMVAALQPGVQCTVISARDAALQPPPAPGSVLAVHADLLRDPIAREPLLELAPAADHLLVARHDYSDPSLDSLAGTAHRLDRPAFIAAANEASARLAQTFAPTYVPPPIEQRDGRLTRQEAVVEDRDDFTEYFERKQRLIAQLNQRTTDRPPTDNDECIDLADIETGPHADIETGPHADLDLDRYAAEEEEQIAAFVERLEARARDRILRVTQAGGTDPRLPRAPAQQDQRQATAYQHQAPSGRTPGQ</sequence>
<proteinExistence type="predicted"/>
<dbReference type="EMBL" id="BNED01000002">
    <property type="protein sequence ID" value="GHI74523.1"/>
    <property type="molecule type" value="Genomic_DNA"/>
</dbReference>
<comment type="caution">
    <text evidence="2">The sequence shown here is derived from an EMBL/GenBank/DDBJ whole genome shotgun (WGS) entry which is preliminary data.</text>
</comment>
<evidence type="ECO:0000256" key="1">
    <source>
        <dbReference type="SAM" id="MobiDB-lite"/>
    </source>
</evidence>